<dbReference type="PANTHER" id="PTHR36854:SF1">
    <property type="entry name" value="TRANSMEMBRANE PROTEIN"/>
    <property type="match status" value="1"/>
</dbReference>
<reference evidence="4" key="1">
    <citation type="submission" date="2023-06" db="EMBL/GenBank/DDBJ databases">
        <title>Genome-scale phylogeny and comparative genomics of the fungal order Sordariales.</title>
        <authorList>
            <consortium name="Lawrence Berkeley National Laboratory"/>
            <person name="Hensen N."/>
            <person name="Bonometti L."/>
            <person name="Westerberg I."/>
            <person name="Brannstrom I.O."/>
            <person name="Guillou S."/>
            <person name="Cros-Aarteil S."/>
            <person name="Calhoun S."/>
            <person name="Haridas S."/>
            <person name="Kuo A."/>
            <person name="Mondo S."/>
            <person name="Pangilinan J."/>
            <person name="Riley R."/>
            <person name="Labutti K."/>
            <person name="Andreopoulos B."/>
            <person name="Lipzen A."/>
            <person name="Chen C."/>
            <person name="Yanf M."/>
            <person name="Daum C."/>
            <person name="Ng V."/>
            <person name="Clum A."/>
            <person name="Steindorff A."/>
            <person name="Ohm R."/>
            <person name="Martin F."/>
            <person name="Silar P."/>
            <person name="Natvig D."/>
            <person name="Lalanne C."/>
            <person name="Gautier V."/>
            <person name="Ament-Velasquez S.L."/>
            <person name="Kruys A."/>
            <person name="Hutchinson M.I."/>
            <person name="Powell A.J."/>
            <person name="Barry K."/>
            <person name="Miller A.N."/>
            <person name="Grigoriev I.V."/>
            <person name="Debuchy R."/>
            <person name="Gladieux P."/>
            <person name="Thoren M.H."/>
            <person name="Johannesson H."/>
        </authorList>
    </citation>
    <scope>NUCLEOTIDE SEQUENCE</scope>
    <source>
        <strain evidence="4">CBS 606.72</strain>
    </source>
</reference>
<keyword evidence="2" id="KW-1133">Transmembrane helix</keyword>
<feature type="signal peptide" evidence="3">
    <location>
        <begin position="1"/>
        <end position="21"/>
    </location>
</feature>
<gene>
    <name evidence="4" type="ORF">B0T14DRAFT_556176</name>
</gene>
<protein>
    <submittedName>
        <fullName evidence="4">Uncharacterized protein</fullName>
    </submittedName>
</protein>
<sequence>MPRIHHLLFFLLTLLTSLSSAGEPPKSFCKCICLTNSTIIEITPKPGITDLCSVCNRSFCLSYNLPICKDIEEAQIKTDCFQRDSAKDRVIVWAFILGTAGLLGWAGLRRLVEANKGAAGGWLNGVLPGGAAAAGAEGGRGTGLFGRERGRLAGGYSPLDDPRGGGGRGAG</sequence>
<evidence type="ECO:0000313" key="5">
    <source>
        <dbReference type="Proteomes" id="UP001175000"/>
    </source>
</evidence>
<accession>A0AA39WJV4</accession>
<dbReference type="Proteomes" id="UP001175000">
    <property type="component" value="Unassembled WGS sequence"/>
</dbReference>
<keyword evidence="2" id="KW-0472">Membrane</keyword>
<evidence type="ECO:0000256" key="1">
    <source>
        <dbReference type="SAM" id="MobiDB-lite"/>
    </source>
</evidence>
<dbReference type="PANTHER" id="PTHR36854">
    <property type="entry name" value="CHROMOSOME 9, WHOLE GENOME SHOTGUN SEQUENCE"/>
    <property type="match status" value="1"/>
</dbReference>
<comment type="caution">
    <text evidence="4">The sequence shown here is derived from an EMBL/GenBank/DDBJ whole genome shotgun (WGS) entry which is preliminary data.</text>
</comment>
<feature type="region of interest" description="Disordered" evidence="1">
    <location>
        <begin position="151"/>
        <end position="171"/>
    </location>
</feature>
<name>A0AA39WJV4_9PEZI</name>
<dbReference type="EMBL" id="JAULSU010000005">
    <property type="protein sequence ID" value="KAK0616758.1"/>
    <property type="molecule type" value="Genomic_DNA"/>
</dbReference>
<feature type="transmembrane region" description="Helical" evidence="2">
    <location>
        <begin position="90"/>
        <end position="108"/>
    </location>
</feature>
<keyword evidence="5" id="KW-1185">Reference proteome</keyword>
<evidence type="ECO:0000256" key="2">
    <source>
        <dbReference type="SAM" id="Phobius"/>
    </source>
</evidence>
<organism evidence="4 5">
    <name type="scientific">Immersiella caudata</name>
    <dbReference type="NCBI Taxonomy" id="314043"/>
    <lineage>
        <taxon>Eukaryota</taxon>
        <taxon>Fungi</taxon>
        <taxon>Dikarya</taxon>
        <taxon>Ascomycota</taxon>
        <taxon>Pezizomycotina</taxon>
        <taxon>Sordariomycetes</taxon>
        <taxon>Sordariomycetidae</taxon>
        <taxon>Sordariales</taxon>
        <taxon>Lasiosphaeriaceae</taxon>
        <taxon>Immersiella</taxon>
    </lineage>
</organism>
<evidence type="ECO:0000256" key="3">
    <source>
        <dbReference type="SAM" id="SignalP"/>
    </source>
</evidence>
<keyword evidence="2" id="KW-0812">Transmembrane</keyword>
<keyword evidence="3" id="KW-0732">Signal</keyword>
<proteinExistence type="predicted"/>
<evidence type="ECO:0000313" key="4">
    <source>
        <dbReference type="EMBL" id="KAK0616758.1"/>
    </source>
</evidence>
<feature type="chain" id="PRO_5041451385" evidence="3">
    <location>
        <begin position="22"/>
        <end position="171"/>
    </location>
</feature>
<dbReference type="AlphaFoldDB" id="A0AA39WJV4"/>